<comment type="subunit">
    <text evidence="3">Homodimer.</text>
</comment>
<evidence type="ECO:0000256" key="6">
    <source>
        <dbReference type="ARBA" id="ARBA00023163"/>
    </source>
</evidence>
<dbReference type="InterPro" id="IPR036638">
    <property type="entry name" value="HLH_DNA-bd_sf"/>
</dbReference>
<dbReference type="Gene3D" id="4.10.280.10">
    <property type="entry name" value="Helix-loop-helix DNA-binding domain"/>
    <property type="match status" value="1"/>
</dbReference>
<evidence type="ECO:0000313" key="9">
    <source>
        <dbReference type="EMBL" id="WOK92099.1"/>
    </source>
</evidence>
<keyword evidence="5" id="KW-0238">DNA-binding</keyword>
<evidence type="ECO:0000256" key="5">
    <source>
        <dbReference type="ARBA" id="ARBA00023125"/>
    </source>
</evidence>
<accession>A0AAQ3JNF0</accession>
<evidence type="ECO:0000256" key="7">
    <source>
        <dbReference type="ARBA" id="ARBA00023242"/>
    </source>
</evidence>
<dbReference type="GO" id="GO:0046983">
    <property type="term" value="F:protein dimerization activity"/>
    <property type="evidence" value="ECO:0007669"/>
    <property type="project" value="InterPro"/>
</dbReference>
<dbReference type="SUPFAM" id="SSF47459">
    <property type="entry name" value="HLH, helix-loop-helix DNA-binding domain"/>
    <property type="match status" value="1"/>
</dbReference>
<evidence type="ECO:0000256" key="1">
    <source>
        <dbReference type="ARBA" id="ARBA00004123"/>
    </source>
</evidence>
<comment type="similarity">
    <text evidence="2">Belongs to the bHLH protein family.</text>
</comment>
<dbReference type="FunFam" id="4.10.280.10:FF:000096">
    <property type="entry name" value="Basic helix-loop-helix (BHLH) DNA-binding superfamily protein"/>
    <property type="match status" value="1"/>
</dbReference>
<evidence type="ECO:0000256" key="4">
    <source>
        <dbReference type="ARBA" id="ARBA00023015"/>
    </source>
</evidence>
<dbReference type="GO" id="GO:0003700">
    <property type="term" value="F:DNA-binding transcription factor activity"/>
    <property type="evidence" value="ECO:0007669"/>
    <property type="project" value="TreeGrafter"/>
</dbReference>
<evidence type="ECO:0000259" key="8">
    <source>
        <dbReference type="PROSITE" id="PS50888"/>
    </source>
</evidence>
<dbReference type="Proteomes" id="UP001327560">
    <property type="component" value="Chromosome 1"/>
</dbReference>
<dbReference type="PROSITE" id="PS50888">
    <property type="entry name" value="BHLH"/>
    <property type="match status" value="1"/>
</dbReference>
<dbReference type="InterPro" id="IPR054502">
    <property type="entry name" value="bHLH-TF_ACT-like_plant"/>
</dbReference>
<keyword evidence="7" id="KW-0539">Nucleus</keyword>
<keyword evidence="4" id="KW-0805">Transcription regulation</keyword>
<keyword evidence="6" id="KW-0804">Transcription</keyword>
<dbReference type="AlphaFoldDB" id="A0AAQ3JNF0"/>
<dbReference type="EMBL" id="CP136890">
    <property type="protein sequence ID" value="WOK92099.1"/>
    <property type="molecule type" value="Genomic_DNA"/>
</dbReference>
<gene>
    <name evidence="9" type="ORF">Cni_G00790</name>
</gene>
<protein>
    <submittedName>
        <fullName evidence="9">Transcription factor bHLH35</fullName>
    </submittedName>
</protein>
<reference evidence="9 10" key="1">
    <citation type="submission" date="2023-10" db="EMBL/GenBank/DDBJ databases">
        <title>Chromosome-scale genome assembly provides insights into flower coloration mechanisms of Canna indica.</title>
        <authorList>
            <person name="Li C."/>
        </authorList>
    </citation>
    <scope>NUCLEOTIDE SEQUENCE [LARGE SCALE GENOMIC DNA]</scope>
    <source>
        <tissue evidence="9">Flower</tissue>
    </source>
</reference>
<feature type="domain" description="BHLH" evidence="8">
    <location>
        <begin position="44"/>
        <end position="93"/>
    </location>
</feature>
<dbReference type="SMART" id="SM00353">
    <property type="entry name" value="HLH"/>
    <property type="match status" value="1"/>
</dbReference>
<name>A0AAQ3JNF0_9LILI</name>
<dbReference type="GO" id="GO:0005634">
    <property type="term" value="C:nucleus"/>
    <property type="evidence" value="ECO:0007669"/>
    <property type="project" value="UniProtKB-SubCell"/>
</dbReference>
<comment type="subcellular location">
    <subcellularLocation>
        <location evidence="1">Nucleus</location>
    </subcellularLocation>
</comment>
<dbReference type="InterPro" id="IPR051358">
    <property type="entry name" value="TF_AMS/ICE1/BHLH6-like"/>
</dbReference>
<dbReference type="PANTHER" id="PTHR31945:SF26">
    <property type="entry name" value="TRANSCRIPTION FACTOR BHLH35"/>
    <property type="match status" value="1"/>
</dbReference>
<dbReference type="GO" id="GO:0043565">
    <property type="term" value="F:sequence-specific DNA binding"/>
    <property type="evidence" value="ECO:0007669"/>
    <property type="project" value="TreeGrafter"/>
</dbReference>
<evidence type="ECO:0000313" key="10">
    <source>
        <dbReference type="Proteomes" id="UP001327560"/>
    </source>
</evidence>
<proteinExistence type="inferred from homology"/>
<dbReference type="Pfam" id="PF22754">
    <property type="entry name" value="bHLH-TF_ACT-like_plant"/>
    <property type="match status" value="1"/>
</dbReference>
<organism evidence="9 10">
    <name type="scientific">Canna indica</name>
    <name type="common">Indian-shot</name>
    <dbReference type="NCBI Taxonomy" id="4628"/>
    <lineage>
        <taxon>Eukaryota</taxon>
        <taxon>Viridiplantae</taxon>
        <taxon>Streptophyta</taxon>
        <taxon>Embryophyta</taxon>
        <taxon>Tracheophyta</taxon>
        <taxon>Spermatophyta</taxon>
        <taxon>Magnoliopsida</taxon>
        <taxon>Liliopsida</taxon>
        <taxon>Zingiberales</taxon>
        <taxon>Cannaceae</taxon>
        <taxon>Canna</taxon>
    </lineage>
</organism>
<dbReference type="InterPro" id="IPR011598">
    <property type="entry name" value="bHLH_dom"/>
</dbReference>
<dbReference type="PANTHER" id="PTHR31945">
    <property type="entry name" value="TRANSCRIPTION FACTOR SCREAM2-RELATED"/>
    <property type="match status" value="1"/>
</dbReference>
<keyword evidence="10" id="KW-1185">Reference proteome</keyword>
<sequence length="241" mass="26905">MAAEYSMNWETKSFINSELLSWPMEAAMSGGYCDSSSPEGAASLTASKNITMERNRRNKLNEKLYALRSVVPNITKMDKASIIKDAIDYIQQLQEQEKMIRAEISELCSVKEEKVSAADIECGLRFSQRKKRRAGDSSLPASPSTRPIEVVELRVCEMGEKTKVVSITCSKKRDTMIKVSELFEFLDLKFITASITSFSGYLSHTLFVETDEMNSSQLKEKIESAIAEIDGSSSPTNSVSY</sequence>
<evidence type="ECO:0000256" key="2">
    <source>
        <dbReference type="ARBA" id="ARBA00005510"/>
    </source>
</evidence>
<evidence type="ECO:0000256" key="3">
    <source>
        <dbReference type="ARBA" id="ARBA00011738"/>
    </source>
</evidence>
<dbReference type="Pfam" id="PF00010">
    <property type="entry name" value="HLH"/>
    <property type="match status" value="1"/>
</dbReference>